<evidence type="ECO:0000256" key="10">
    <source>
        <dbReference type="ARBA" id="ARBA00023239"/>
    </source>
</evidence>
<comment type="similarity">
    <text evidence="2">Belongs to the DNA photolyase class-2 family.</text>
</comment>
<keyword evidence="8" id="KW-0238">DNA-binding</keyword>
<dbReference type="SUPFAM" id="SSF52425">
    <property type="entry name" value="Cryptochrome/photolyase, N-terminal domain"/>
    <property type="match status" value="1"/>
</dbReference>
<dbReference type="InterPro" id="IPR036155">
    <property type="entry name" value="Crypto/Photolyase_N_sf"/>
</dbReference>
<evidence type="ECO:0000256" key="7">
    <source>
        <dbReference type="ARBA" id="ARBA00022827"/>
    </source>
</evidence>
<keyword evidence="7" id="KW-0274">FAD</keyword>
<dbReference type="InterPro" id="IPR052219">
    <property type="entry name" value="Photolyase_Class-2"/>
</dbReference>
<dbReference type="PANTHER" id="PTHR10211">
    <property type="entry name" value="DEOXYRIBODIPYRIMIDINE PHOTOLYASE"/>
    <property type="match status" value="1"/>
</dbReference>
<comment type="catalytic activity">
    <reaction evidence="12">
        <text>cyclobutadipyrimidine (in DNA) = 2 pyrimidine residues (in DNA).</text>
        <dbReference type="EC" id="4.1.99.3"/>
    </reaction>
</comment>
<evidence type="ECO:0000256" key="9">
    <source>
        <dbReference type="ARBA" id="ARBA00023204"/>
    </source>
</evidence>
<evidence type="ECO:0000256" key="12">
    <source>
        <dbReference type="ARBA" id="ARBA00033999"/>
    </source>
</evidence>
<comment type="cofactor">
    <cofactor evidence="1">
        <name>FAD</name>
        <dbReference type="ChEBI" id="CHEBI:57692"/>
    </cofactor>
</comment>
<dbReference type="Gene3D" id="3.40.50.620">
    <property type="entry name" value="HUPs"/>
    <property type="match status" value="1"/>
</dbReference>
<dbReference type="GO" id="GO:0003677">
    <property type="term" value="F:DNA binding"/>
    <property type="evidence" value="ECO:0007669"/>
    <property type="project" value="UniProtKB-KW"/>
</dbReference>
<dbReference type="PROSITE" id="PS51645">
    <property type="entry name" value="PHR_CRY_ALPHA_BETA"/>
    <property type="match status" value="1"/>
</dbReference>
<evidence type="ECO:0000256" key="6">
    <source>
        <dbReference type="ARBA" id="ARBA00022763"/>
    </source>
</evidence>
<feature type="domain" description="Photolyase/cryptochrome alpha/beta" evidence="13">
    <location>
        <begin position="36"/>
        <end position="164"/>
    </location>
</feature>
<dbReference type="Proteomes" id="UP000276888">
    <property type="component" value="Chromosome"/>
</dbReference>
<dbReference type="Pfam" id="PF00875">
    <property type="entry name" value="DNA_photolyase"/>
    <property type="match status" value="1"/>
</dbReference>
<proteinExistence type="inferred from homology"/>
<dbReference type="InterPro" id="IPR014729">
    <property type="entry name" value="Rossmann-like_a/b/a_fold"/>
</dbReference>
<dbReference type="EMBL" id="CP031423">
    <property type="protein sequence ID" value="AZS38655.1"/>
    <property type="molecule type" value="Genomic_DNA"/>
</dbReference>
<accession>A0A3Q9J214</accession>
<reference evidence="14 15" key="1">
    <citation type="submission" date="2018-08" db="EMBL/GenBank/DDBJ databases">
        <title>Microbacterium lemovicicum sp. nov., a bacterium isolated from a natural uranium-rich soil.</title>
        <authorList>
            <person name="ORTET P."/>
        </authorList>
    </citation>
    <scope>NUCLEOTIDE SEQUENCE [LARGE SCALE GENOMIC DNA]</scope>
    <source>
        <strain evidence="14 15">Viu22</strain>
    </source>
</reference>
<evidence type="ECO:0000256" key="4">
    <source>
        <dbReference type="ARBA" id="ARBA00014046"/>
    </source>
</evidence>
<dbReference type="GO" id="GO:0000719">
    <property type="term" value="P:photoreactive repair"/>
    <property type="evidence" value="ECO:0007669"/>
    <property type="project" value="TreeGrafter"/>
</dbReference>
<organism evidence="14 15">
    <name type="scientific">Microbacterium lemovicicum</name>
    <dbReference type="NCBI Taxonomy" id="1072463"/>
    <lineage>
        <taxon>Bacteria</taxon>
        <taxon>Bacillati</taxon>
        <taxon>Actinomycetota</taxon>
        <taxon>Actinomycetes</taxon>
        <taxon>Micrococcales</taxon>
        <taxon>Microbacteriaceae</taxon>
        <taxon>Microbacterium</taxon>
    </lineage>
</organism>
<dbReference type="InterPro" id="IPR006050">
    <property type="entry name" value="DNA_photolyase_N"/>
</dbReference>
<evidence type="ECO:0000256" key="8">
    <source>
        <dbReference type="ARBA" id="ARBA00023125"/>
    </source>
</evidence>
<keyword evidence="10 14" id="KW-0456">Lyase</keyword>
<protein>
    <recommendedName>
        <fullName evidence="4">Deoxyribodipyrimidine photo-lyase</fullName>
        <ecNumber evidence="3">4.1.99.3</ecNumber>
    </recommendedName>
    <alternativeName>
        <fullName evidence="11">DNA photolyase</fullName>
    </alternativeName>
</protein>
<keyword evidence="9" id="KW-0234">DNA repair</keyword>
<dbReference type="PROSITE" id="PS01083">
    <property type="entry name" value="DNA_PHOTOLYASES_2_1"/>
    <property type="match status" value="1"/>
</dbReference>
<dbReference type="InterPro" id="IPR032673">
    <property type="entry name" value="DNA_photolyase_2_CS"/>
</dbReference>
<dbReference type="GO" id="GO:0003904">
    <property type="term" value="F:deoxyribodipyrimidine photo-lyase activity"/>
    <property type="evidence" value="ECO:0007669"/>
    <property type="project" value="UniProtKB-EC"/>
</dbReference>
<keyword evidence="6" id="KW-0227">DNA damage</keyword>
<dbReference type="FunFam" id="1.10.579.10:FF:000002">
    <property type="entry name" value="Deoxyribodipyrimidine photolyase"/>
    <property type="match status" value="1"/>
</dbReference>
<sequence length="474" mass="54231">MAPDDTHDVAEIDVYAGIQSERVQQLNDIEEIGDGAYVLYWMQQSQRAEFNHALEYAVHRANELDQPILVCFGITEDYPDAQERHYSFMLEGLADVAEALEKRGITFVAQRGTPDDVAAKLSKDASLVVTDRGYLRIQGQWRDRVAKDADVPVIQVESDVVVPVELASDKKETAARTLRPKITKHLERFLAPLRATTVKNTSLGREIAGEDLSDIPTLLKKLSIERDVPPVTIFTGGTTAAKTMLRHFIEDSLPHYAENRNQPQTNDVSHMSKYLHFGQISPVYLALEVKKAGGGENVDGFLEELIIRRELPQNFVFYEPHYDSYQGLPDWARETLQKHATDKREHVYTRGQLEKGETHDEYWNAAMREMVVSGYMHNHMRMYWGKKIIEWSKTPETAYRTALYLNNRYFLDGRDANSFSNIAWLFGQHDRGWTERPVFGTVRYMNAAGLERKTDPKAYVEKVDKIAEQVESES</sequence>
<dbReference type="EC" id="4.1.99.3" evidence="3"/>
<dbReference type="RefSeq" id="WP_127097053.1">
    <property type="nucleotide sequence ID" value="NZ_CP031423.1"/>
</dbReference>
<dbReference type="SUPFAM" id="SSF48173">
    <property type="entry name" value="Cryptochrome/photolyase FAD-binding domain"/>
    <property type="match status" value="1"/>
</dbReference>
<dbReference type="InterPro" id="IPR036134">
    <property type="entry name" value="Crypto/Photolyase_FAD-like_sf"/>
</dbReference>
<evidence type="ECO:0000256" key="3">
    <source>
        <dbReference type="ARBA" id="ARBA00013149"/>
    </source>
</evidence>
<evidence type="ECO:0000256" key="1">
    <source>
        <dbReference type="ARBA" id="ARBA00001974"/>
    </source>
</evidence>
<dbReference type="KEGG" id="mlv:CVS47_03314"/>
<evidence type="ECO:0000259" key="13">
    <source>
        <dbReference type="PROSITE" id="PS51645"/>
    </source>
</evidence>
<evidence type="ECO:0000313" key="15">
    <source>
        <dbReference type="Proteomes" id="UP000276888"/>
    </source>
</evidence>
<dbReference type="Gene3D" id="1.10.579.10">
    <property type="entry name" value="DNA Cyclobutane Dipyrimidine Photolyase, subunit A, domain 3"/>
    <property type="match status" value="1"/>
</dbReference>
<keyword evidence="15" id="KW-1185">Reference proteome</keyword>
<dbReference type="AlphaFoldDB" id="A0A3Q9J214"/>
<evidence type="ECO:0000313" key="14">
    <source>
        <dbReference type="EMBL" id="AZS38655.1"/>
    </source>
</evidence>
<keyword evidence="5" id="KW-0285">Flavoprotein</keyword>
<evidence type="ECO:0000256" key="11">
    <source>
        <dbReference type="ARBA" id="ARBA00031671"/>
    </source>
</evidence>
<dbReference type="OrthoDB" id="9772484at2"/>
<dbReference type="Gene3D" id="1.25.40.80">
    <property type="match status" value="1"/>
</dbReference>
<evidence type="ECO:0000256" key="5">
    <source>
        <dbReference type="ARBA" id="ARBA00022630"/>
    </source>
</evidence>
<gene>
    <name evidence="14" type="primary">phr</name>
    <name evidence="14" type="ORF">CVS47_03314</name>
</gene>
<evidence type="ECO:0000256" key="2">
    <source>
        <dbReference type="ARBA" id="ARBA00006409"/>
    </source>
</evidence>
<name>A0A3Q9J214_9MICO</name>
<dbReference type="PANTHER" id="PTHR10211:SF0">
    <property type="entry name" value="DEOXYRIBODIPYRIMIDINE PHOTO-LYASE"/>
    <property type="match status" value="1"/>
</dbReference>